<accession>A0A0C9Y1J9</accession>
<dbReference type="InterPro" id="IPR059179">
    <property type="entry name" value="MLKL-like_MCAfunc"/>
</dbReference>
<dbReference type="InterPro" id="IPR023578">
    <property type="entry name" value="Ras_GEF_dom_sf"/>
</dbReference>
<keyword evidence="7" id="KW-1185">Reference proteome</keyword>
<dbReference type="PROSITE" id="PS50009">
    <property type="entry name" value="RASGEF_CAT"/>
    <property type="match status" value="1"/>
</dbReference>
<dbReference type="GO" id="GO:0007265">
    <property type="term" value="P:Ras protein signal transduction"/>
    <property type="evidence" value="ECO:0007669"/>
    <property type="project" value="TreeGrafter"/>
</dbReference>
<dbReference type="InterPro" id="IPR008937">
    <property type="entry name" value="Ras-like_GEF"/>
</dbReference>
<reference evidence="7" key="2">
    <citation type="submission" date="2015-01" db="EMBL/GenBank/DDBJ databases">
        <title>Evolutionary Origins and Diversification of the Mycorrhizal Mutualists.</title>
        <authorList>
            <consortium name="DOE Joint Genome Institute"/>
            <consortium name="Mycorrhizal Genomics Consortium"/>
            <person name="Kohler A."/>
            <person name="Kuo A."/>
            <person name="Nagy L.G."/>
            <person name="Floudas D."/>
            <person name="Copeland A."/>
            <person name="Barry K.W."/>
            <person name="Cichocki N."/>
            <person name="Veneault-Fourrey C."/>
            <person name="LaButti K."/>
            <person name="Lindquist E.A."/>
            <person name="Lipzen A."/>
            <person name="Lundell T."/>
            <person name="Morin E."/>
            <person name="Murat C."/>
            <person name="Riley R."/>
            <person name="Ohm R."/>
            <person name="Sun H."/>
            <person name="Tunlid A."/>
            <person name="Henrissat B."/>
            <person name="Grigoriev I.V."/>
            <person name="Hibbett D.S."/>
            <person name="Martin F."/>
        </authorList>
    </citation>
    <scope>NUCLEOTIDE SEQUENCE [LARGE SCALE GENOMIC DNA]</scope>
    <source>
        <strain evidence="7">LaAM-08-1</strain>
    </source>
</reference>
<dbReference type="PANTHER" id="PTHR23113">
    <property type="entry name" value="GUANINE NUCLEOTIDE EXCHANGE FACTOR"/>
    <property type="match status" value="1"/>
</dbReference>
<dbReference type="AlphaFoldDB" id="A0A0C9Y1J9"/>
<dbReference type="SUPFAM" id="SSF48366">
    <property type="entry name" value="Ras GEF"/>
    <property type="match status" value="1"/>
</dbReference>
<dbReference type="Gene3D" id="1.20.870.10">
    <property type="entry name" value="Son of sevenless (SoS) protein Chain: S domain 1"/>
    <property type="match status" value="1"/>
</dbReference>
<dbReference type="GO" id="GO:0005085">
    <property type="term" value="F:guanyl-nucleotide exchange factor activity"/>
    <property type="evidence" value="ECO:0007669"/>
    <property type="project" value="UniProtKB-KW"/>
</dbReference>
<dbReference type="HOGENOM" id="CLU_396403_0_0_1"/>
<dbReference type="STRING" id="1095629.A0A0C9Y1J9"/>
<evidence type="ECO:0000259" key="4">
    <source>
        <dbReference type="PROSITE" id="PS50009"/>
    </source>
</evidence>
<evidence type="ECO:0008006" key="8">
    <source>
        <dbReference type="Google" id="ProtNLM"/>
    </source>
</evidence>
<dbReference type="GO" id="GO:0005886">
    <property type="term" value="C:plasma membrane"/>
    <property type="evidence" value="ECO:0007669"/>
    <property type="project" value="TreeGrafter"/>
</dbReference>
<feature type="compositionally biased region" description="Polar residues" evidence="3">
    <location>
        <begin position="209"/>
        <end position="223"/>
    </location>
</feature>
<dbReference type="Proteomes" id="UP000054477">
    <property type="component" value="Unassembled WGS sequence"/>
</dbReference>
<dbReference type="InterPro" id="IPR000651">
    <property type="entry name" value="Ras-like_Gua-exchang_fac_N"/>
</dbReference>
<dbReference type="InterPro" id="IPR036964">
    <property type="entry name" value="RASGEF_cat_dom_sf"/>
</dbReference>
<keyword evidence="1 2" id="KW-0344">Guanine-nucleotide releasing factor</keyword>
<dbReference type="EMBL" id="KN838545">
    <property type="protein sequence ID" value="KIK07784.1"/>
    <property type="molecule type" value="Genomic_DNA"/>
</dbReference>
<dbReference type="PROSITE" id="PS50212">
    <property type="entry name" value="RASGEF_NTER"/>
    <property type="match status" value="1"/>
</dbReference>
<dbReference type="CDD" id="cd21037">
    <property type="entry name" value="MLKL_NTD"/>
    <property type="match status" value="1"/>
</dbReference>
<evidence type="ECO:0000313" key="7">
    <source>
        <dbReference type="Proteomes" id="UP000054477"/>
    </source>
</evidence>
<feature type="region of interest" description="Disordered" evidence="3">
    <location>
        <begin position="137"/>
        <end position="223"/>
    </location>
</feature>
<feature type="domain" description="Ras-GEF" evidence="4">
    <location>
        <begin position="407"/>
        <end position="631"/>
    </location>
</feature>
<protein>
    <recommendedName>
        <fullName evidence="8">Ras GEF</fullName>
    </recommendedName>
</protein>
<sequence length="695" mass="78240">MRRIDSKVKEWASWNFLKSFAFQGQINDGIDQLERDIDAAMRKFNVSMNMELSRGHMESQAIQRGTSEEILQVLQTIMKRIDNMSPLNVQSSQPVEDKMESLQTELLGPSLEPSQGWSVPEGFLLADFMTEEKVLETPEIPNSSDDSRPVPKRLSFPLSSLPSRSDSEPSFRSSRFSRQPETLFIPGNEISEADKLSSISPSTPRSDSHFGSQGTFSSYGSPSTVRSAISTDSGIHIPKVVSEAVTDRRSIVKLSAVGNVISGTLEGLVGRLINNFSSTRDLDFHDALLLACADFTTPETLFEILARRFDEAEVGEVDHTENCAAVQYGIFMVIISWLSRCHLPVDQQLLSRMKNFCEVAIGVKTSPTMAKKGRELLQMIDERSRKDLIMSPTLSPSRKLLQDSDITPRHLAIAMTLLEGDKYKAIVPSDYTALLGKHPGSNGVKVACSVNNKIVLWVKQSVLHCDTAQSRAQCLEFFLNTAQECRKLGNYGSLIAIGNALHSAPIEHLTLTKQRLSSSMSRELKELKKVVDQDMRNYCIPWLAVHLKDLDSILRHNPIEVEDEGRPLINFQRYVKFIDKIKEILHYKPPDLEQHRQQGYLAYLENQLHCVCIGENTDDELMRRSNALQKGEALEIKNRYRSVGFKSLRLRPVAIQADDVGSSTLEWHSSLDVPRTSQYLLFRQRRIFGTSAIRP</sequence>
<feature type="compositionally biased region" description="Low complexity" evidence="3">
    <location>
        <begin position="154"/>
        <end position="177"/>
    </location>
</feature>
<gene>
    <name evidence="6" type="ORF">K443DRAFT_86399</name>
</gene>
<organism evidence="6 7">
    <name type="scientific">Laccaria amethystina LaAM-08-1</name>
    <dbReference type="NCBI Taxonomy" id="1095629"/>
    <lineage>
        <taxon>Eukaryota</taxon>
        <taxon>Fungi</taxon>
        <taxon>Dikarya</taxon>
        <taxon>Basidiomycota</taxon>
        <taxon>Agaricomycotina</taxon>
        <taxon>Agaricomycetes</taxon>
        <taxon>Agaricomycetidae</taxon>
        <taxon>Agaricales</taxon>
        <taxon>Agaricineae</taxon>
        <taxon>Hydnangiaceae</taxon>
        <taxon>Laccaria</taxon>
    </lineage>
</organism>
<evidence type="ECO:0000313" key="6">
    <source>
        <dbReference type="EMBL" id="KIK07784.1"/>
    </source>
</evidence>
<dbReference type="Gene3D" id="1.10.840.10">
    <property type="entry name" value="Ras guanine-nucleotide exchange factors catalytic domain"/>
    <property type="match status" value="1"/>
</dbReference>
<dbReference type="InterPro" id="IPR001895">
    <property type="entry name" value="RASGEF_cat_dom"/>
</dbReference>
<feature type="domain" description="N-terminal Ras-GEF" evidence="5">
    <location>
        <begin position="256"/>
        <end position="384"/>
    </location>
</feature>
<evidence type="ECO:0000256" key="2">
    <source>
        <dbReference type="PROSITE-ProRule" id="PRU00168"/>
    </source>
</evidence>
<dbReference type="SMART" id="SM00147">
    <property type="entry name" value="RasGEF"/>
    <property type="match status" value="1"/>
</dbReference>
<dbReference type="PANTHER" id="PTHR23113:SF348">
    <property type="entry name" value="GUANYL-NUCLEOTIDE EXCHANGE FACTOR RASGEF, PUTATIVE (AFU_ORTHOLOGUE AFUA_1G04700)-RELATED"/>
    <property type="match status" value="1"/>
</dbReference>
<dbReference type="OrthoDB" id="2988062at2759"/>
<evidence type="ECO:0000256" key="3">
    <source>
        <dbReference type="SAM" id="MobiDB-lite"/>
    </source>
</evidence>
<dbReference type="Pfam" id="PF00617">
    <property type="entry name" value="RasGEF"/>
    <property type="match status" value="1"/>
</dbReference>
<evidence type="ECO:0000256" key="1">
    <source>
        <dbReference type="ARBA" id="ARBA00022658"/>
    </source>
</evidence>
<reference evidence="6 7" key="1">
    <citation type="submission" date="2014-04" db="EMBL/GenBank/DDBJ databases">
        <authorList>
            <consortium name="DOE Joint Genome Institute"/>
            <person name="Kuo A."/>
            <person name="Kohler A."/>
            <person name="Nagy L.G."/>
            <person name="Floudas D."/>
            <person name="Copeland A."/>
            <person name="Barry K.W."/>
            <person name="Cichocki N."/>
            <person name="Veneault-Fourrey C."/>
            <person name="LaButti K."/>
            <person name="Lindquist E.A."/>
            <person name="Lipzen A."/>
            <person name="Lundell T."/>
            <person name="Morin E."/>
            <person name="Murat C."/>
            <person name="Sun H."/>
            <person name="Tunlid A."/>
            <person name="Henrissat B."/>
            <person name="Grigoriev I.V."/>
            <person name="Hibbett D.S."/>
            <person name="Martin F."/>
            <person name="Nordberg H.P."/>
            <person name="Cantor M.N."/>
            <person name="Hua S.X."/>
        </authorList>
    </citation>
    <scope>NUCLEOTIDE SEQUENCE [LARGE SCALE GENOMIC DNA]</scope>
    <source>
        <strain evidence="6 7">LaAM-08-1</strain>
    </source>
</reference>
<evidence type="ECO:0000259" key="5">
    <source>
        <dbReference type="PROSITE" id="PS50212"/>
    </source>
</evidence>
<proteinExistence type="predicted"/>
<name>A0A0C9Y1J9_9AGAR</name>
<dbReference type="Pfam" id="PF00618">
    <property type="entry name" value="RasGEF_N"/>
    <property type="match status" value="1"/>
</dbReference>